<evidence type="ECO:0000313" key="2">
    <source>
        <dbReference type="Proteomes" id="UP000617555"/>
    </source>
</evidence>
<evidence type="ECO:0008006" key="3">
    <source>
        <dbReference type="Google" id="ProtNLM"/>
    </source>
</evidence>
<accession>A0ABQ1JVT6</accession>
<dbReference type="RefSeq" id="WP_188741066.1">
    <property type="nucleotide sequence ID" value="NZ_BMII01000054.1"/>
</dbReference>
<dbReference type="InterPro" id="IPR008868">
    <property type="entry name" value="TniB"/>
</dbReference>
<dbReference type="InterPro" id="IPR052026">
    <property type="entry name" value="ExeA_AAA_ATPase_DNA-bind"/>
</dbReference>
<dbReference type="PANTHER" id="PTHR35894">
    <property type="entry name" value="GENERAL SECRETION PATHWAY PROTEIN A-RELATED"/>
    <property type="match status" value="1"/>
</dbReference>
<comment type="caution">
    <text evidence="1">The sequence shown here is derived from an EMBL/GenBank/DDBJ whole genome shotgun (WGS) entry which is preliminary data.</text>
</comment>
<keyword evidence="2" id="KW-1185">Reference proteome</keyword>
<dbReference type="InterPro" id="IPR027417">
    <property type="entry name" value="P-loop_NTPase"/>
</dbReference>
<gene>
    <name evidence="1" type="ORF">GCM10011607_40090</name>
</gene>
<dbReference type="PANTHER" id="PTHR35894:SF1">
    <property type="entry name" value="PHOSPHORIBULOKINASE _ URIDINE KINASE FAMILY"/>
    <property type="match status" value="1"/>
</dbReference>
<evidence type="ECO:0000313" key="1">
    <source>
        <dbReference type="EMBL" id="GGB75795.1"/>
    </source>
</evidence>
<organism evidence="1 2">
    <name type="scientific">Shewanella inventionis</name>
    <dbReference type="NCBI Taxonomy" id="1738770"/>
    <lineage>
        <taxon>Bacteria</taxon>
        <taxon>Pseudomonadati</taxon>
        <taxon>Pseudomonadota</taxon>
        <taxon>Gammaproteobacteria</taxon>
        <taxon>Alteromonadales</taxon>
        <taxon>Shewanellaceae</taxon>
        <taxon>Shewanella</taxon>
    </lineage>
</organism>
<proteinExistence type="predicted"/>
<protein>
    <recommendedName>
        <fullName evidence="3">AAA family ATPase</fullName>
    </recommendedName>
</protein>
<dbReference type="EMBL" id="BMII01000054">
    <property type="protein sequence ID" value="GGB75795.1"/>
    <property type="molecule type" value="Genomic_DNA"/>
</dbReference>
<dbReference type="Pfam" id="PF05621">
    <property type="entry name" value="TniB"/>
    <property type="match status" value="1"/>
</dbReference>
<sequence>MTKLTHQRHTALSEFGDCFLELEIVTEVFKDFDDLRFNRGYQSDPQCMMLTGETGSGKTSLIKEYRQRNNGNSGFRHSDVPVLITKVPSNKGLENTLVQILSDLGKFAPKKKGSHKKVFLINEVVDNLVRAKVELLIINEFHDLLKFKSYQQCQIIMSALKFISEEANIPIVLVGMPWMKDLINDPEWLSRLRRRKNLDYFSYLLKKDRDHFRNILVGFSKRMSFETCPVLHSKQLSRALFAVCRGEFRQLRTFLFEAFKLALENNHHTLDPKILAQTFDKLGCEHLSSNPFTLKFKEIPIPVLSIPSRYNPKALEEKDEIIPIVFEYTF</sequence>
<reference evidence="2" key="1">
    <citation type="journal article" date="2019" name="Int. J. Syst. Evol. Microbiol.">
        <title>The Global Catalogue of Microorganisms (GCM) 10K type strain sequencing project: providing services to taxonomists for standard genome sequencing and annotation.</title>
        <authorList>
            <consortium name="The Broad Institute Genomics Platform"/>
            <consortium name="The Broad Institute Genome Sequencing Center for Infectious Disease"/>
            <person name="Wu L."/>
            <person name="Ma J."/>
        </authorList>
    </citation>
    <scope>NUCLEOTIDE SEQUENCE [LARGE SCALE GENOMIC DNA]</scope>
    <source>
        <strain evidence="2">CGMCC 1.15339</strain>
    </source>
</reference>
<dbReference type="Proteomes" id="UP000617555">
    <property type="component" value="Unassembled WGS sequence"/>
</dbReference>
<name>A0ABQ1JVT6_9GAMM</name>
<dbReference type="SUPFAM" id="SSF52540">
    <property type="entry name" value="P-loop containing nucleoside triphosphate hydrolases"/>
    <property type="match status" value="1"/>
</dbReference>
<dbReference type="Gene3D" id="3.40.50.300">
    <property type="entry name" value="P-loop containing nucleotide triphosphate hydrolases"/>
    <property type="match status" value="1"/>
</dbReference>